<dbReference type="Proteomes" id="UP000198623">
    <property type="component" value="Unassembled WGS sequence"/>
</dbReference>
<dbReference type="STRING" id="1045558.SAMN05216175_106196"/>
<dbReference type="EMBL" id="FOOU01000006">
    <property type="protein sequence ID" value="SFG41801.1"/>
    <property type="molecule type" value="Genomic_DNA"/>
</dbReference>
<dbReference type="AlphaFoldDB" id="A0A1I2RVK8"/>
<sequence length="186" mass="21392">MSQERRQFYRVEKNVALEVQRVTADEVKVSLQPAQFEVSPYFELISEVQEIDKLQDDLLHQLNDTNPLLAQLFKLQAEKLHLITRTLANSGLKIEKLTKQSINLSEGGMQFLAADEHYQVGEFLAIKLVFSNPLLGVLLYAKVQRIIQQGQETHIAVSFYRMPENCRMLIAQRVIQTPPERIENAD</sequence>
<dbReference type="GO" id="GO:0035438">
    <property type="term" value="F:cyclic-di-GMP binding"/>
    <property type="evidence" value="ECO:0007669"/>
    <property type="project" value="InterPro"/>
</dbReference>
<dbReference type="Pfam" id="PF07238">
    <property type="entry name" value="PilZ"/>
    <property type="match status" value="1"/>
</dbReference>
<accession>A0A1I2RVK8</accession>
<dbReference type="OrthoDB" id="9780702at2"/>
<dbReference type="InterPro" id="IPR009875">
    <property type="entry name" value="PilZ_domain"/>
</dbReference>
<dbReference type="Gene3D" id="2.40.10.220">
    <property type="entry name" value="predicted glycosyltransferase like domains"/>
    <property type="match status" value="1"/>
</dbReference>
<proteinExistence type="predicted"/>
<organism evidence="2 3">
    <name type="scientific">Neptunomonas qingdaonensis</name>
    <dbReference type="NCBI Taxonomy" id="1045558"/>
    <lineage>
        <taxon>Bacteria</taxon>
        <taxon>Pseudomonadati</taxon>
        <taxon>Pseudomonadota</taxon>
        <taxon>Gammaproteobacteria</taxon>
        <taxon>Oceanospirillales</taxon>
        <taxon>Oceanospirillaceae</taxon>
        <taxon>Neptunomonas</taxon>
    </lineage>
</organism>
<evidence type="ECO:0000313" key="2">
    <source>
        <dbReference type="EMBL" id="SFG41801.1"/>
    </source>
</evidence>
<reference evidence="3" key="1">
    <citation type="submission" date="2016-10" db="EMBL/GenBank/DDBJ databases">
        <authorList>
            <person name="Varghese N."/>
            <person name="Submissions S."/>
        </authorList>
    </citation>
    <scope>NUCLEOTIDE SEQUENCE [LARGE SCALE GENOMIC DNA]</scope>
    <source>
        <strain evidence="3">CGMCC 1.10971</strain>
    </source>
</reference>
<protein>
    <submittedName>
        <fullName evidence="2">PilZ domain-containing protein</fullName>
    </submittedName>
</protein>
<keyword evidence="3" id="KW-1185">Reference proteome</keyword>
<name>A0A1I2RVK8_9GAMM</name>
<evidence type="ECO:0000259" key="1">
    <source>
        <dbReference type="Pfam" id="PF07238"/>
    </source>
</evidence>
<gene>
    <name evidence="2" type="ORF">SAMN05216175_106196</name>
</gene>
<evidence type="ECO:0000313" key="3">
    <source>
        <dbReference type="Proteomes" id="UP000198623"/>
    </source>
</evidence>
<feature type="domain" description="PilZ" evidence="1">
    <location>
        <begin position="97"/>
        <end position="172"/>
    </location>
</feature>
<dbReference type="RefSeq" id="WP_090727981.1">
    <property type="nucleotide sequence ID" value="NZ_FOOU01000006.1"/>
</dbReference>